<dbReference type="eggNOG" id="ENOG502QSYK">
    <property type="taxonomic scope" value="Eukaryota"/>
</dbReference>
<dbReference type="EMBL" id="JMSE01001413">
    <property type="protein sequence ID" value="KDN61462.1"/>
    <property type="molecule type" value="Genomic_DNA"/>
</dbReference>
<dbReference type="Proteomes" id="UP000027238">
    <property type="component" value="Unassembled WGS sequence"/>
</dbReference>
<organism evidence="1 2">
    <name type="scientific">Colletotrichum sublineola</name>
    <name type="common">Sorghum anthracnose fungus</name>
    <dbReference type="NCBI Taxonomy" id="1173701"/>
    <lineage>
        <taxon>Eukaryota</taxon>
        <taxon>Fungi</taxon>
        <taxon>Dikarya</taxon>
        <taxon>Ascomycota</taxon>
        <taxon>Pezizomycotina</taxon>
        <taxon>Sordariomycetes</taxon>
        <taxon>Hypocreomycetidae</taxon>
        <taxon>Glomerellales</taxon>
        <taxon>Glomerellaceae</taxon>
        <taxon>Colletotrichum</taxon>
        <taxon>Colletotrichum graminicola species complex</taxon>
    </lineage>
</organism>
<gene>
    <name evidence="1" type="ORF">CSUB01_12264</name>
</gene>
<comment type="caution">
    <text evidence="1">The sequence shown here is derived from an EMBL/GenBank/DDBJ whole genome shotgun (WGS) entry which is preliminary data.</text>
</comment>
<accession>A0A066WXM1</accession>
<name>A0A066WXM1_COLSU</name>
<dbReference type="HOGENOM" id="CLU_877195_0_0_1"/>
<proteinExistence type="predicted"/>
<sequence length="317" mass="34832">MLSPDATWPVITLLSQLLAKVAKERVTEARAALKKVAEEAVIGDGPSSVEDKPLAAIKKQLKSALQALQLVRLQAQGPQESPAHAPAWDMPEEERLQALLLQAQDGFNVTPYAEDTFSEPKAERDFHPVTHGQARFTRLNVVDKFGQVVSPMLTPALSYNQTTNLYPYVALSITCHQNVAKGSSFANSVNLNNNGTYKDPVWGWLVINFRSRGIQIYNADGKSIGKALLPNSISSKVYYHNGSGINDPLSTLVNQPMALVNIGLSPKLAIPVIRTHSYADIHTSSKIKLNNYKFKVLLGHKSNLCGRLVRVRSILCR</sequence>
<keyword evidence="2" id="KW-1185">Reference proteome</keyword>
<evidence type="ECO:0000313" key="1">
    <source>
        <dbReference type="EMBL" id="KDN61462.1"/>
    </source>
</evidence>
<reference evidence="2" key="1">
    <citation type="journal article" date="2014" name="Genome Announc.">
        <title>Draft genome sequence of Colletotrichum sublineola, a destructive pathogen of cultivated sorghum.</title>
        <authorList>
            <person name="Baroncelli R."/>
            <person name="Sanz-Martin J.M."/>
            <person name="Rech G.E."/>
            <person name="Sukno S.A."/>
            <person name="Thon M.R."/>
        </authorList>
    </citation>
    <scope>NUCLEOTIDE SEQUENCE [LARGE SCALE GENOMIC DNA]</scope>
    <source>
        <strain evidence="2">TX430BB</strain>
    </source>
</reference>
<dbReference type="AlphaFoldDB" id="A0A066WXM1"/>
<dbReference type="OrthoDB" id="2992173at2759"/>
<protein>
    <submittedName>
        <fullName evidence="1">Uncharacterized protein</fullName>
    </submittedName>
</protein>
<evidence type="ECO:0000313" key="2">
    <source>
        <dbReference type="Proteomes" id="UP000027238"/>
    </source>
</evidence>